<name>A0ACB8YI06_9ASTR</name>
<reference evidence="2" key="1">
    <citation type="journal article" date="2022" name="Mol. Ecol. Resour.">
        <title>The genomes of chicory, endive, great burdock and yacon provide insights into Asteraceae palaeo-polyploidization history and plant inulin production.</title>
        <authorList>
            <person name="Fan W."/>
            <person name="Wang S."/>
            <person name="Wang H."/>
            <person name="Wang A."/>
            <person name="Jiang F."/>
            <person name="Liu H."/>
            <person name="Zhao H."/>
            <person name="Xu D."/>
            <person name="Zhang Y."/>
        </authorList>
    </citation>
    <scope>NUCLEOTIDE SEQUENCE [LARGE SCALE GENOMIC DNA]</scope>
    <source>
        <strain evidence="2">cv. Yunnan</strain>
    </source>
</reference>
<proteinExistence type="predicted"/>
<dbReference type="Proteomes" id="UP001056120">
    <property type="component" value="Linkage Group LG28"/>
</dbReference>
<evidence type="ECO:0000313" key="1">
    <source>
        <dbReference type="EMBL" id="KAI3683600.1"/>
    </source>
</evidence>
<accession>A0ACB8YI06</accession>
<keyword evidence="2" id="KW-1185">Reference proteome</keyword>
<sequence>MYLSFHYVLIILLIIVNKGVYLTNKLQGCSCIIINDNIYILAKHGVIILSIACTFHFIRSFTPFRRLT</sequence>
<comment type="caution">
    <text evidence="1">The sequence shown here is derived from an EMBL/GenBank/DDBJ whole genome shotgun (WGS) entry which is preliminary data.</text>
</comment>
<dbReference type="EMBL" id="CM042045">
    <property type="protein sequence ID" value="KAI3683600.1"/>
    <property type="molecule type" value="Genomic_DNA"/>
</dbReference>
<evidence type="ECO:0000313" key="2">
    <source>
        <dbReference type="Proteomes" id="UP001056120"/>
    </source>
</evidence>
<organism evidence="1 2">
    <name type="scientific">Smallanthus sonchifolius</name>
    <dbReference type="NCBI Taxonomy" id="185202"/>
    <lineage>
        <taxon>Eukaryota</taxon>
        <taxon>Viridiplantae</taxon>
        <taxon>Streptophyta</taxon>
        <taxon>Embryophyta</taxon>
        <taxon>Tracheophyta</taxon>
        <taxon>Spermatophyta</taxon>
        <taxon>Magnoliopsida</taxon>
        <taxon>eudicotyledons</taxon>
        <taxon>Gunneridae</taxon>
        <taxon>Pentapetalae</taxon>
        <taxon>asterids</taxon>
        <taxon>campanulids</taxon>
        <taxon>Asterales</taxon>
        <taxon>Asteraceae</taxon>
        <taxon>Asteroideae</taxon>
        <taxon>Heliantheae alliance</taxon>
        <taxon>Millerieae</taxon>
        <taxon>Smallanthus</taxon>
    </lineage>
</organism>
<reference evidence="1 2" key="2">
    <citation type="journal article" date="2022" name="Mol. Ecol. Resour.">
        <title>The genomes of chicory, endive, great burdock and yacon provide insights into Asteraceae paleo-polyploidization history and plant inulin production.</title>
        <authorList>
            <person name="Fan W."/>
            <person name="Wang S."/>
            <person name="Wang H."/>
            <person name="Wang A."/>
            <person name="Jiang F."/>
            <person name="Liu H."/>
            <person name="Zhao H."/>
            <person name="Xu D."/>
            <person name="Zhang Y."/>
        </authorList>
    </citation>
    <scope>NUCLEOTIDE SEQUENCE [LARGE SCALE GENOMIC DNA]</scope>
    <source>
        <strain evidence="2">cv. Yunnan</strain>
        <tissue evidence="1">Leaves</tissue>
    </source>
</reference>
<protein>
    <submittedName>
        <fullName evidence="1">Uncharacterized protein</fullName>
    </submittedName>
</protein>
<gene>
    <name evidence="1" type="ORF">L1987_84108</name>
</gene>